<accession>A0AAP2CUE4</accession>
<gene>
    <name evidence="1" type="ORF">IV417_15180</name>
</gene>
<protein>
    <submittedName>
        <fullName evidence="1">Uncharacterized protein</fullName>
    </submittedName>
</protein>
<evidence type="ECO:0000313" key="1">
    <source>
        <dbReference type="EMBL" id="MBT0958731.1"/>
    </source>
</evidence>
<reference evidence="1 2" key="1">
    <citation type="journal article" date="2021" name="Arch. Microbiol.">
        <title>Harenicola maris gen. nov., sp. nov. isolated from the Sea of Japan shallow sediments.</title>
        <authorList>
            <person name="Romanenko L.A."/>
            <person name="Kurilenko V.V."/>
            <person name="Chernysheva N.Y."/>
            <person name="Tekutyeva L.A."/>
            <person name="Velansky P.V."/>
            <person name="Svetashev V.I."/>
            <person name="Isaeva M.P."/>
        </authorList>
    </citation>
    <scope>NUCLEOTIDE SEQUENCE [LARGE SCALE GENOMIC DNA]</scope>
    <source>
        <strain evidence="1 2">KMM 3653</strain>
    </source>
</reference>
<keyword evidence="2" id="KW-1185">Reference proteome</keyword>
<dbReference type="Proteomes" id="UP001315686">
    <property type="component" value="Unassembled WGS sequence"/>
</dbReference>
<dbReference type="EMBL" id="JADQAZ010000003">
    <property type="protein sequence ID" value="MBT0958731.1"/>
    <property type="molecule type" value="Genomic_DNA"/>
</dbReference>
<name>A0AAP2CUE4_9RHOB</name>
<dbReference type="RefSeq" id="WP_327794952.1">
    <property type="nucleotide sequence ID" value="NZ_JADQAZ010000003.1"/>
</dbReference>
<organism evidence="1 2">
    <name type="scientific">Harenicola maris</name>
    <dbReference type="NCBI Taxonomy" id="2841044"/>
    <lineage>
        <taxon>Bacteria</taxon>
        <taxon>Pseudomonadati</taxon>
        <taxon>Pseudomonadota</taxon>
        <taxon>Alphaproteobacteria</taxon>
        <taxon>Rhodobacterales</taxon>
        <taxon>Paracoccaceae</taxon>
        <taxon>Harenicola</taxon>
    </lineage>
</organism>
<sequence>MNTGQFFAPVPWAHRPGGRACDGLQWQRAGAGALAGQTPARIAADPA</sequence>
<dbReference type="AlphaFoldDB" id="A0AAP2CUE4"/>
<proteinExistence type="predicted"/>
<comment type="caution">
    <text evidence="1">The sequence shown here is derived from an EMBL/GenBank/DDBJ whole genome shotgun (WGS) entry which is preliminary data.</text>
</comment>
<evidence type="ECO:0000313" key="2">
    <source>
        <dbReference type="Proteomes" id="UP001315686"/>
    </source>
</evidence>